<organism evidence="2 3">
    <name type="scientific">Agromyces aureus</name>
    <dbReference type="NCBI Taxonomy" id="453304"/>
    <lineage>
        <taxon>Bacteria</taxon>
        <taxon>Bacillati</taxon>
        <taxon>Actinomycetota</taxon>
        <taxon>Actinomycetes</taxon>
        <taxon>Micrococcales</taxon>
        <taxon>Microbacteriaceae</taxon>
        <taxon>Agromyces</taxon>
    </lineage>
</organism>
<dbReference type="EMBL" id="CP013979">
    <property type="protein sequence ID" value="ANJ26781.1"/>
    <property type="molecule type" value="Genomic_DNA"/>
</dbReference>
<dbReference type="Pfam" id="PF03374">
    <property type="entry name" value="ANT"/>
    <property type="match status" value="1"/>
</dbReference>
<dbReference type="AlphaFoldDB" id="A0A191WEU4"/>
<dbReference type="PANTHER" id="PTHR36180">
    <property type="entry name" value="DNA-BINDING PROTEIN-RELATED-RELATED"/>
    <property type="match status" value="1"/>
</dbReference>
<dbReference type="GO" id="GO:0003677">
    <property type="term" value="F:DNA binding"/>
    <property type="evidence" value="ECO:0007669"/>
    <property type="project" value="InterPro"/>
</dbReference>
<reference evidence="2 3" key="1">
    <citation type="journal article" date="2016" name="Int. J. Syst. Evol. Microbiol.">
        <title>Agromyces aureus sp. nov., isolated from the rhizosphere of Salix caprea L. grown in a heavy-metal-contaminated soil.</title>
        <authorList>
            <person name="Corretto E."/>
            <person name="Antonielli L."/>
            <person name="Sessitsch A."/>
            <person name="Compant S."/>
            <person name="Gorfer M."/>
            <person name="Kuffner M."/>
            <person name="Brader G."/>
        </authorList>
    </citation>
    <scope>NUCLEOTIDE SEQUENCE [LARGE SCALE GENOMIC DNA]</scope>
    <source>
        <strain evidence="2 3">AR33</strain>
    </source>
</reference>
<dbReference type="RefSeq" id="WP_067875690.1">
    <property type="nucleotide sequence ID" value="NZ_CP013979.1"/>
</dbReference>
<accession>A0A191WEU4</accession>
<dbReference type="InterPro" id="IPR003497">
    <property type="entry name" value="BRO_N_domain"/>
</dbReference>
<name>A0A191WEU4_9MICO</name>
<feature type="domain" description="Bro-N" evidence="1">
    <location>
        <begin position="1"/>
        <end position="107"/>
    </location>
</feature>
<dbReference type="SMART" id="SM01040">
    <property type="entry name" value="Bro-N"/>
    <property type="match status" value="1"/>
</dbReference>
<reference evidence="3" key="2">
    <citation type="submission" date="2016-01" db="EMBL/GenBank/DDBJ databases">
        <title>Complete genome sequence of Agromyces aureus AR33T and comparison with related organisms.</title>
        <authorList>
            <person name="Corretto E."/>
            <person name="Antonielli L."/>
            <person name="Sessitsch A."/>
            <person name="Brader G."/>
        </authorList>
    </citation>
    <scope>NUCLEOTIDE SEQUENCE [LARGE SCALE GENOMIC DNA]</scope>
    <source>
        <strain evidence="3">AR33</strain>
    </source>
</reference>
<sequence length="250" mass="27520">MTSMEIVSHAFNGVQVRAEIDEHGDPWFIAADVCRVLEHTNPTMAVAALDDDEKGLSNVETPGGAQLLVSVSEAGLYSLILRSRKPEAKAFKRWITHEVLPSIRHTGQYVAESPEQLMARALVQAQQTLEQSAARIAELEPRAEAWNAIASAEGDYSVGDAAKILARAGIPTGPTRLFTQLRDLKWTYRGADGAWRAYAERVESGHLAEKPQFHYHPSTGERVLDAPQVRVTVKGLERLRLRLHVGKAVA</sequence>
<dbReference type="Proteomes" id="UP000078437">
    <property type="component" value="Chromosome"/>
</dbReference>
<evidence type="ECO:0000313" key="3">
    <source>
        <dbReference type="Proteomes" id="UP000078437"/>
    </source>
</evidence>
<dbReference type="PANTHER" id="PTHR36180:SF2">
    <property type="entry name" value="BRO FAMILY PROTEIN"/>
    <property type="match status" value="1"/>
</dbReference>
<gene>
    <name evidence="2" type="ORF">ATC03_08710</name>
</gene>
<evidence type="ECO:0000259" key="1">
    <source>
        <dbReference type="PROSITE" id="PS51750"/>
    </source>
</evidence>
<dbReference type="STRING" id="453304.ATC03_08710"/>
<dbReference type="InterPro" id="IPR005039">
    <property type="entry name" value="Ant_C"/>
</dbReference>
<dbReference type="KEGG" id="agy:ATC03_08710"/>
<keyword evidence="3" id="KW-1185">Reference proteome</keyword>
<dbReference type="Pfam" id="PF02498">
    <property type="entry name" value="Bro-N"/>
    <property type="match status" value="1"/>
</dbReference>
<dbReference type="OrthoDB" id="9812611at2"/>
<proteinExistence type="predicted"/>
<evidence type="ECO:0000313" key="2">
    <source>
        <dbReference type="EMBL" id="ANJ26781.1"/>
    </source>
</evidence>
<protein>
    <recommendedName>
        <fullName evidence="1">Bro-N domain-containing protein</fullName>
    </recommendedName>
</protein>
<dbReference type="PROSITE" id="PS51750">
    <property type="entry name" value="BRO_N"/>
    <property type="match status" value="1"/>
</dbReference>